<gene>
    <name evidence="5" type="ORF">K0O64_21165</name>
</gene>
<dbReference type="Proteomes" id="UP000825367">
    <property type="component" value="Chromosome"/>
</dbReference>
<evidence type="ECO:0000256" key="2">
    <source>
        <dbReference type="PROSITE-ProRule" id="PRU00335"/>
    </source>
</evidence>
<dbReference type="InterPro" id="IPR009057">
    <property type="entry name" value="Homeodomain-like_sf"/>
</dbReference>
<feature type="region of interest" description="Disordered" evidence="3">
    <location>
        <begin position="1"/>
        <end position="27"/>
    </location>
</feature>
<dbReference type="PANTHER" id="PTHR30055">
    <property type="entry name" value="HTH-TYPE TRANSCRIPTIONAL REGULATOR RUTR"/>
    <property type="match status" value="1"/>
</dbReference>
<evidence type="ECO:0000313" key="5">
    <source>
        <dbReference type="EMBL" id="QYL15588.1"/>
    </source>
</evidence>
<keyword evidence="6" id="KW-1185">Reference proteome</keyword>
<dbReference type="InterPro" id="IPR001647">
    <property type="entry name" value="HTH_TetR"/>
</dbReference>
<keyword evidence="1 2" id="KW-0238">DNA-binding</keyword>
<dbReference type="EMBL" id="CP080333">
    <property type="protein sequence ID" value="QYL15588.1"/>
    <property type="molecule type" value="Genomic_DNA"/>
</dbReference>
<dbReference type="PRINTS" id="PR00455">
    <property type="entry name" value="HTHTETR"/>
</dbReference>
<proteinExistence type="predicted"/>
<dbReference type="Gene3D" id="1.10.357.10">
    <property type="entry name" value="Tetracycline Repressor, domain 2"/>
    <property type="match status" value="1"/>
</dbReference>
<dbReference type="Pfam" id="PF00440">
    <property type="entry name" value="TetR_N"/>
    <property type="match status" value="1"/>
</dbReference>
<protein>
    <submittedName>
        <fullName evidence="5">TetR/AcrR family transcriptional regulator</fullName>
    </submittedName>
</protein>
<sequence length="248" mass="27831">MSTVSPRARRGPGRPRNGGAQGEGSSRDQIIRTANALFAQRGFANTTVTEIATAAGLTQSSFYYYFKSKEEILHSTLALNRQALEVAAQLEADEKSAATKLFTLLRYDTLQLCLSPFDFNDIERTAQVQIDDFADFWLDYRALYDHVERHIREGVADRSFIPCDPSMTAYAALSLNEGLQKRFHQQLLHAQRSEEFLPREIASAEEFALVSASTTLASLLRDRRQLDKLRRPFLDGREDAPGSPNIAV</sequence>
<evidence type="ECO:0000256" key="1">
    <source>
        <dbReference type="ARBA" id="ARBA00023125"/>
    </source>
</evidence>
<accession>A0ABX8VEW4</accession>
<name>A0ABX8VEW4_9MYCO</name>
<organism evidence="5 6">
    <name type="scientific">Mycolicibacterium pallens</name>
    <dbReference type="NCBI Taxonomy" id="370524"/>
    <lineage>
        <taxon>Bacteria</taxon>
        <taxon>Bacillati</taxon>
        <taxon>Actinomycetota</taxon>
        <taxon>Actinomycetes</taxon>
        <taxon>Mycobacteriales</taxon>
        <taxon>Mycobacteriaceae</taxon>
        <taxon>Mycolicibacterium</taxon>
    </lineage>
</organism>
<dbReference type="RefSeq" id="WP_164520121.1">
    <property type="nucleotide sequence ID" value="NZ_BAAAVX010000083.1"/>
</dbReference>
<evidence type="ECO:0000313" key="6">
    <source>
        <dbReference type="Proteomes" id="UP000825367"/>
    </source>
</evidence>
<dbReference type="SUPFAM" id="SSF46689">
    <property type="entry name" value="Homeodomain-like"/>
    <property type="match status" value="1"/>
</dbReference>
<evidence type="ECO:0000256" key="3">
    <source>
        <dbReference type="SAM" id="MobiDB-lite"/>
    </source>
</evidence>
<feature type="domain" description="HTH tetR-type" evidence="4">
    <location>
        <begin position="24"/>
        <end position="84"/>
    </location>
</feature>
<dbReference type="PROSITE" id="PS50977">
    <property type="entry name" value="HTH_TETR_2"/>
    <property type="match status" value="1"/>
</dbReference>
<dbReference type="InterPro" id="IPR050109">
    <property type="entry name" value="HTH-type_TetR-like_transc_reg"/>
</dbReference>
<evidence type="ECO:0000259" key="4">
    <source>
        <dbReference type="PROSITE" id="PS50977"/>
    </source>
</evidence>
<reference evidence="5 6" key="1">
    <citation type="submission" date="2021-07" db="EMBL/GenBank/DDBJ databases">
        <title>Whole genome sequencing of non-tuberculosis mycobacteria type-strains.</title>
        <authorList>
            <person name="Igarashi Y."/>
            <person name="Osugi A."/>
            <person name="Mitarai S."/>
        </authorList>
    </citation>
    <scope>NUCLEOTIDE SEQUENCE [LARGE SCALE GENOMIC DNA]</scope>
    <source>
        <strain evidence="5 6">JCM 16370</strain>
    </source>
</reference>
<feature type="DNA-binding region" description="H-T-H motif" evidence="2">
    <location>
        <begin position="47"/>
        <end position="66"/>
    </location>
</feature>